<evidence type="ECO:0000313" key="2">
    <source>
        <dbReference type="Proteomes" id="UP000479000"/>
    </source>
</evidence>
<dbReference type="Proteomes" id="UP000479000">
    <property type="component" value="Unassembled WGS sequence"/>
</dbReference>
<reference evidence="1 2" key="1">
    <citation type="submission" date="2020-02" db="EMBL/GenBank/DDBJ databases">
        <authorList>
            <person name="Ferguson B K."/>
        </authorList>
    </citation>
    <scope>NUCLEOTIDE SEQUENCE [LARGE SCALE GENOMIC DNA]</scope>
</reference>
<protein>
    <submittedName>
        <fullName evidence="1">Uncharacterized protein</fullName>
    </submittedName>
</protein>
<proteinExistence type="predicted"/>
<accession>A0A6H5HMR5</accession>
<dbReference type="EMBL" id="CADCXU010033969">
    <property type="protein sequence ID" value="CAB0019501.1"/>
    <property type="molecule type" value="Genomic_DNA"/>
</dbReference>
<name>A0A6H5HMR5_9HEMI</name>
<dbReference type="AlphaFoldDB" id="A0A6H5HMR5"/>
<sequence>MYHRTMEELELRSTAWEVLRCDTGAFEGRTIPNHVVARKAGTFRKFPTIIINDRTAAEGREVATALRVQYAARLLLNNMGLEGPGRISSEGTRDGSTLSSQRGFGQIASIRETMTKQVKISGQLDVTLAQSRGNTLVNIFIYRANVEEQRSHDRHDDYDDYVPARSKREPLVRPRIRTKQHVDPQETIADRETIDKAGAANNEELLLIERQSVRSGIPQSPRALSLASRADSGGEKMLKKKQCLLENSGFSEKRHCPLYSGPRAGPGPLGPRAPGILPPLPPPLDGPDRLEESERLLGSDKLINRSCKELDAYFSFAKGRNRTIFYKSSNGALMTDDGLGLARLRRTRIEITYFKKLRSNFLIAFGRQNQYEFSDRVAIADSTRVNAEPNVETTVMWMWRNHTTEILPLRAPTPSYFLCG</sequence>
<gene>
    <name evidence="1" type="ORF">NTEN_LOCUS23213</name>
</gene>
<organism evidence="1 2">
    <name type="scientific">Nesidiocoris tenuis</name>
    <dbReference type="NCBI Taxonomy" id="355587"/>
    <lineage>
        <taxon>Eukaryota</taxon>
        <taxon>Metazoa</taxon>
        <taxon>Ecdysozoa</taxon>
        <taxon>Arthropoda</taxon>
        <taxon>Hexapoda</taxon>
        <taxon>Insecta</taxon>
        <taxon>Pterygota</taxon>
        <taxon>Neoptera</taxon>
        <taxon>Paraneoptera</taxon>
        <taxon>Hemiptera</taxon>
        <taxon>Heteroptera</taxon>
        <taxon>Panheteroptera</taxon>
        <taxon>Cimicomorpha</taxon>
        <taxon>Miridae</taxon>
        <taxon>Dicyphina</taxon>
        <taxon>Nesidiocoris</taxon>
    </lineage>
</organism>
<keyword evidence="2" id="KW-1185">Reference proteome</keyword>
<evidence type="ECO:0000313" key="1">
    <source>
        <dbReference type="EMBL" id="CAB0019501.1"/>
    </source>
</evidence>